<evidence type="ECO:0000313" key="2">
    <source>
        <dbReference type="EMBL" id="MYL62305.1"/>
    </source>
</evidence>
<dbReference type="AlphaFoldDB" id="A0A845EVW0"/>
<keyword evidence="1" id="KW-1133">Transmembrane helix</keyword>
<protein>
    <recommendedName>
        <fullName evidence="4">Tryptophan-rich sensory protein</fullName>
    </recommendedName>
</protein>
<dbReference type="PANTHER" id="PTHR33802">
    <property type="entry name" value="SI:CH211-161H7.5-RELATED"/>
    <property type="match status" value="1"/>
</dbReference>
<sequence length="238" mass="26421">MTMKIVTIVAYFYLIASSLIFSGDMSGGSEVLIAPSGYTFSIWLLIYLLLLISLVRQFTASECDQALYVKISYLFASSMLLSGTAVLVSDSVALIIIAGSLITLSILYAIITKNAERSSFFSVPFSFYLAWTSIATIVDVFVVADVNNVSLIFGMNELTWTIIMLIIGAGLAVYFSLYNDDLIYPIVFLWGYFGIFVKDDKPLQLTYTLSIVMIGLVAFVIWKVVQEMRGRRMKAEAV</sequence>
<feature type="transmembrane region" description="Helical" evidence="1">
    <location>
        <begin position="32"/>
        <end position="55"/>
    </location>
</feature>
<feature type="transmembrane region" description="Helical" evidence="1">
    <location>
        <begin position="182"/>
        <end position="198"/>
    </location>
</feature>
<evidence type="ECO:0000256" key="1">
    <source>
        <dbReference type="SAM" id="Phobius"/>
    </source>
</evidence>
<comment type="caution">
    <text evidence="2">The sequence shown here is derived from an EMBL/GenBank/DDBJ whole genome shotgun (WGS) entry which is preliminary data.</text>
</comment>
<dbReference type="RefSeq" id="WP_160918166.1">
    <property type="nucleotide sequence ID" value="NZ_WMEY01000001.1"/>
</dbReference>
<gene>
    <name evidence="2" type="ORF">GLW07_02930</name>
</gene>
<accession>A0A845EVW0</accession>
<feature type="transmembrane region" description="Helical" evidence="1">
    <location>
        <begin position="67"/>
        <end position="86"/>
    </location>
</feature>
<proteinExistence type="predicted"/>
<feature type="transmembrane region" description="Helical" evidence="1">
    <location>
        <begin position="158"/>
        <end position="175"/>
    </location>
</feature>
<feature type="transmembrane region" description="Helical" evidence="1">
    <location>
        <begin position="204"/>
        <end position="225"/>
    </location>
</feature>
<dbReference type="Proteomes" id="UP000447833">
    <property type="component" value="Unassembled WGS sequence"/>
</dbReference>
<name>A0A845EVW0_9BACL</name>
<keyword evidence="1" id="KW-0472">Membrane</keyword>
<keyword evidence="1" id="KW-0812">Transmembrane</keyword>
<reference evidence="2 3" key="1">
    <citation type="submission" date="2019-11" db="EMBL/GenBank/DDBJ databases">
        <title>Genome sequences of 17 halophilic strains isolated from different environments.</title>
        <authorList>
            <person name="Furrow R.E."/>
        </authorList>
    </citation>
    <scope>NUCLEOTIDE SEQUENCE [LARGE SCALE GENOMIC DNA]</scope>
    <source>
        <strain evidence="2 3">22506_14_FS</strain>
    </source>
</reference>
<dbReference type="PANTHER" id="PTHR33802:SF1">
    <property type="entry name" value="XK-RELATED PROTEIN"/>
    <property type="match status" value="1"/>
</dbReference>
<dbReference type="EMBL" id="WMEY01000001">
    <property type="protein sequence ID" value="MYL62305.1"/>
    <property type="molecule type" value="Genomic_DNA"/>
</dbReference>
<feature type="transmembrane region" description="Helical" evidence="1">
    <location>
        <begin position="123"/>
        <end position="146"/>
    </location>
</feature>
<feature type="transmembrane region" description="Helical" evidence="1">
    <location>
        <begin position="92"/>
        <end position="111"/>
    </location>
</feature>
<organism evidence="2 3">
    <name type="scientific">Guptibacillus hwajinpoensis</name>
    <dbReference type="NCBI Taxonomy" id="208199"/>
    <lineage>
        <taxon>Bacteria</taxon>
        <taxon>Bacillati</taxon>
        <taxon>Bacillota</taxon>
        <taxon>Bacilli</taxon>
        <taxon>Bacillales</taxon>
        <taxon>Guptibacillaceae</taxon>
        <taxon>Guptibacillus</taxon>
    </lineage>
</organism>
<evidence type="ECO:0000313" key="3">
    <source>
        <dbReference type="Proteomes" id="UP000447833"/>
    </source>
</evidence>
<evidence type="ECO:0008006" key="4">
    <source>
        <dbReference type="Google" id="ProtNLM"/>
    </source>
</evidence>